<dbReference type="OrthoDB" id="6019352at2759"/>
<name>A0A6S7JQK0_PARCT</name>
<sequence>MVGPTQPAPTFQGPKLERPKIDVGVSIEDWNVFVRRWEVFRTGSGINDTSVSYQLFQCAGTDLGDSLLKANSNAASGTLKELLTAMCSLAVIPVATCVSRTELLQLRQERDEAFRTFTARVRGKAETFAFTAECECGKGVDYTDNVIRDDLLNHLSDPDIRREILGTPDILKKPVNDVIALVENEEMARNALPSSTLSAVLSFQRQKNPTTTTATSPSQVDQTKEGTCPDCKHTFKVGHYHAWRGHLSRCTSTRPPLQRLAIHQPTYPYTGSSKCMTSSLETTPLVSLSVCLMANP</sequence>
<organism evidence="1 2">
    <name type="scientific">Paramuricea clavata</name>
    <name type="common">Red gorgonian</name>
    <name type="synonym">Violescent sea-whip</name>
    <dbReference type="NCBI Taxonomy" id="317549"/>
    <lineage>
        <taxon>Eukaryota</taxon>
        <taxon>Metazoa</taxon>
        <taxon>Cnidaria</taxon>
        <taxon>Anthozoa</taxon>
        <taxon>Octocorallia</taxon>
        <taxon>Malacalcyonacea</taxon>
        <taxon>Plexauridae</taxon>
        <taxon>Paramuricea</taxon>
    </lineage>
</organism>
<dbReference type="Proteomes" id="UP001152795">
    <property type="component" value="Unassembled WGS sequence"/>
</dbReference>
<dbReference type="AlphaFoldDB" id="A0A6S7JQK0"/>
<protein>
    <submittedName>
        <fullName evidence="1">Uncharacterized protein</fullName>
    </submittedName>
</protein>
<keyword evidence="2" id="KW-1185">Reference proteome</keyword>
<gene>
    <name evidence="1" type="ORF">PACLA_8A027280</name>
</gene>
<accession>A0A6S7JQK0</accession>
<comment type="caution">
    <text evidence="1">The sequence shown here is derived from an EMBL/GenBank/DDBJ whole genome shotgun (WGS) entry which is preliminary data.</text>
</comment>
<evidence type="ECO:0000313" key="1">
    <source>
        <dbReference type="EMBL" id="CAB4034895.1"/>
    </source>
</evidence>
<evidence type="ECO:0000313" key="2">
    <source>
        <dbReference type="Proteomes" id="UP001152795"/>
    </source>
</evidence>
<reference evidence="1" key="1">
    <citation type="submission" date="2020-04" db="EMBL/GenBank/DDBJ databases">
        <authorList>
            <person name="Alioto T."/>
            <person name="Alioto T."/>
            <person name="Gomez Garrido J."/>
        </authorList>
    </citation>
    <scope>NUCLEOTIDE SEQUENCE</scope>
    <source>
        <strain evidence="1">A484AB</strain>
    </source>
</reference>
<dbReference type="EMBL" id="CACRXK020020517">
    <property type="protein sequence ID" value="CAB4034895.1"/>
    <property type="molecule type" value="Genomic_DNA"/>
</dbReference>
<proteinExistence type="predicted"/>